<feature type="region of interest" description="Disordered" evidence="1">
    <location>
        <begin position="260"/>
        <end position="310"/>
    </location>
</feature>
<protein>
    <recommendedName>
        <fullName evidence="4">Transposase MuDR plant domain-containing protein</fullName>
    </recommendedName>
</protein>
<evidence type="ECO:0008006" key="4">
    <source>
        <dbReference type="Google" id="ProtNLM"/>
    </source>
</evidence>
<evidence type="ECO:0000313" key="3">
    <source>
        <dbReference type="Proteomes" id="UP000266723"/>
    </source>
</evidence>
<reference evidence="2 3" key="1">
    <citation type="journal article" date="2020" name="BMC Genomics">
        <title>Intraspecific diversification of the crop wild relative Brassica cretica Lam. using demographic model selection.</title>
        <authorList>
            <person name="Kioukis A."/>
            <person name="Michalopoulou V.A."/>
            <person name="Briers L."/>
            <person name="Pirintsos S."/>
            <person name="Studholme D.J."/>
            <person name="Pavlidis P."/>
            <person name="Sarris P.F."/>
        </authorList>
    </citation>
    <scope>NUCLEOTIDE SEQUENCE [LARGE SCALE GENOMIC DNA]</scope>
    <source>
        <strain evidence="3">cv. PFS-1207/04</strain>
    </source>
</reference>
<organism evidence="2 3">
    <name type="scientific">Brassica cretica</name>
    <name type="common">Mustard</name>
    <dbReference type="NCBI Taxonomy" id="69181"/>
    <lineage>
        <taxon>Eukaryota</taxon>
        <taxon>Viridiplantae</taxon>
        <taxon>Streptophyta</taxon>
        <taxon>Embryophyta</taxon>
        <taxon>Tracheophyta</taxon>
        <taxon>Spermatophyta</taxon>
        <taxon>Magnoliopsida</taxon>
        <taxon>eudicotyledons</taxon>
        <taxon>Gunneridae</taxon>
        <taxon>Pentapetalae</taxon>
        <taxon>rosids</taxon>
        <taxon>malvids</taxon>
        <taxon>Brassicales</taxon>
        <taxon>Brassicaceae</taxon>
        <taxon>Brassiceae</taxon>
        <taxon>Brassica</taxon>
    </lineage>
</organism>
<feature type="compositionally biased region" description="Basic residues" evidence="1">
    <location>
        <begin position="260"/>
        <end position="269"/>
    </location>
</feature>
<evidence type="ECO:0000256" key="1">
    <source>
        <dbReference type="SAM" id="MobiDB-lite"/>
    </source>
</evidence>
<name>A0ABQ7AD35_BRACR</name>
<dbReference type="EMBL" id="QGKV02002055">
    <property type="protein sequence ID" value="KAF3495647.1"/>
    <property type="molecule type" value="Genomic_DNA"/>
</dbReference>
<sequence>MFSVSGVNQKERVNINLNKETCDSSNVEDEEVPEINRAEFVKPSKESCDRRKEHVAPDGYGDAVLRSENIGDCQNNGESEKNGRAWRGDFVKKDQIFKSKGVLKATMEILAMKNNFDYTVFKSTRKWWYIRCKDAFFNWTMRAEGIDGSTYFMINQCEGRHSCAPSKKRKFEKTASTRTIGSLIQHRFDDANDGPKANDIIQFMRLEHSCMEVHGFTDALYTTAAWRTAYAECINPIAVLGSEWNVPAEVKLAKVLPPKTRKSAGRPIKRRYESVEDKIKSSQRSRKNKKHKCSVVEPKDTRKEHAIYPI</sequence>
<dbReference type="Proteomes" id="UP000266723">
    <property type="component" value="Unassembled WGS sequence"/>
</dbReference>
<proteinExistence type="predicted"/>
<comment type="caution">
    <text evidence="2">The sequence shown here is derived from an EMBL/GenBank/DDBJ whole genome shotgun (WGS) entry which is preliminary data.</text>
</comment>
<accession>A0ABQ7AD35</accession>
<gene>
    <name evidence="2" type="ORF">DY000_02053161</name>
</gene>
<evidence type="ECO:0000313" key="2">
    <source>
        <dbReference type="EMBL" id="KAF3495647.1"/>
    </source>
</evidence>
<keyword evidence="3" id="KW-1185">Reference proteome</keyword>
<feature type="compositionally biased region" description="Basic residues" evidence="1">
    <location>
        <begin position="281"/>
        <end position="293"/>
    </location>
</feature>
<feature type="compositionally biased region" description="Basic and acidic residues" evidence="1">
    <location>
        <begin position="270"/>
        <end position="280"/>
    </location>
</feature>
<feature type="compositionally biased region" description="Basic and acidic residues" evidence="1">
    <location>
        <begin position="297"/>
        <end position="310"/>
    </location>
</feature>